<dbReference type="GO" id="GO:0007018">
    <property type="term" value="P:microtubule-based movement"/>
    <property type="evidence" value="ECO:0007669"/>
    <property type="project" value="InterPro"/>
</dbReference>
<feature type="compositionally biased region" description="Low complexity" evidence="5">
    <location>
        <begin position="1"/>
        <end position="25"/>
    </location>
</feature>
<dbReference type="Pfam" id="PF00225">
    <property type="entry name" value="Kinesin"/>
    <property type="match status" value="1"/>
</dbReference>
<dbReference type="InterPro" id="IPR027640">
    <property type="entry name" value="Kinesin-like_fam"/>
</dbReference>
<organism evidence="7">
    <name type="scientific">Skeletonema marinoi</name>
    <dbReference type="NCBI Taxonomy" id="267567"/>
    <lineage>
        <taxon>Eukaryota</taxon>
        <taxon>Sar</taxon>
        <taxon>Stramenopiles</taxon>
        <taxon>Ochrophyta</taxon>
        <taxon>Bacillariophyta</taxon>
        <taxon>Coscinodiscophyceae</taxon>
        <taxon>Thalassiosirophycidae</taxon>
        <taxon>Thalassiosirales</taxon>
        <taxon>Skeletonemataceae</taxon>
        <taxon>Skeletonema</taxon>
        <taxon>Skeletonema marinoi-dohrnii complex</taxon>
    </lineage>
</organism>
<evidence type="ECO:0000313" key="7">
    <source>
        <dbReference type="EMBL" id="CAD9579064.1"/>
    </source>
</evidence>
<keyword evidence="1 3" id="KW-0547">Nucleotide-binding</keyword>
<dbReference type="SUPFAM" id="SSF52540">
    <property type="entry name" value="P-loop containing nucleoside triphosphate hydrolases"/>
    <property type="match status" value="1"/>
</dbReference>
<feature type="compositionally biased region" description="Polar residues" evidence="5">
    <location>
        <begin position="281"/>
        <end position="297"/>
    </location>
</feature>
<dbReference type="GO" id="GO:0003777">
    <property type="term" value="F:microtubule motor activity"/>
    <property type="evidence" value="ECO:0007669"/>
    <property type="project" value="InterPro"/>
</dbReference>
<dbReference type="PANTHER" id="PTHR47971">
    <property type="entry name" value="KINESIN-RELATED PROTEIN 6"/>
    <property type="match status" value="1"/>
</dbReference>
<keyword evidence="2 3" id="KW-0067">ATP-binding</keyword>
<feature type="region of interest" description="Disordered" evidence="5">
    <location>
        <begin position="155"/>
        <end position="303"/>
    </location>
</feature>
<evidence type="ECO:0000256" key="5">
    <source>
        <dbReference type="SAM" id="MobiDB-lite"/>
    </source>
</evidence>
<dbReference type="PROSITE" id="PS50067">
    <property type="entry name" value="KINESIN_MOTOR_2"/>
    <property type="match status" value="1"/>
</dbReference>
<protein>
    <recommendedName>
        <fullName evidence="4">Kinesin-like protein</fullName>
    </recommendedName>
</protein>
<dbReference type="EMBL" id="HBGZ01004400">
    <property type="protein sequence ID" value="CAD9579064.1"/>
    <property type="molecule type" value="Transcribed_RNA"/>
</dbReference>
<evidence type="ECO:0000259" key="6">
    <source>
        <dbReference type="PROSITE" id="PS50067"/>
    </source>
</evidence>
<dbReference type="GO" id="GO:0005874">
    <property type="term" value="C:microtubule"/>
    <property type="evidence" value="ECO:0007669"/>
    <property type="project" value="UniProtKB-KW"/>
</dbReference>
<feature type="compositionally biased region" description="Polar residues" evidence="5">
    <location>
        <begin position="245"/>
        <end position="270"/>
    </location>
</feature>
<accession>A0A7S2P5T0</accession>
<dbReference type="Gene3D" id="3.40.850.10">
    <property type="entry name" value="Kinesin motor domain"/>
    <property type="match status" value="1"/>
</dbReference>
<dbReference type="PANTHER" id="PTHR47971:SF20">
    <property type="entry name" value="KINESIN-LIKE PROTEIN KIF24"/>
    <property type="match status" value="1"/>
</dbReference>
<evidence type="ECO:0000256" key="3">
    <source>
        <dbReference type="PROSITE-ProRule" id="PRU00283"/>
    </source>
</evidence>
<comment type="similarity">
    <text evidence="3 4">Belongs to the TRAFAC class myosin-kinesin ATPase superfamily. Kinesin family.</text>
</comment>
<evidence type="ECO:0000256" key="2">
    <source>
        <dbReference type="ARBA" id="ARBA00022840"/>
    </source>
</evidence>
<dbReference type="InterPro" id="IPR001752">
    <property type="entry name" value="Kinesin_motor_dom"/>
</dbReference>
<keyword evidence="4" id="KW-0493">Microtubule</keyword>
<feature type="region of interest" description="Disordered" evidence="5">
    <location>
        <begin position="354"/>
        <end position="374"/>
    </location>
</feature>
<feature type="compositionally biased region" description="Polar residues" evidence="5">
    <location>
        <begin position="32"/>
        <end position="42"/>
    </location>
</feature>
<feature type="compositionally biased region" description="Polar residues" evidence="5">
    <location>
        <begin position="179"/>
        <end position="211"/>
    </location>
</feature>
<evidence type="ECO:0000256" key="4">
    <source>
        <dbReference type="RuleBase" id="RU000394"/>
    </source>
</evidence>
<keyword evidence="3 4" id="KW-0505">Motor protein</keyword>
<name>A0A7S2P5T0_9STRA</name>
<dbReference type="PROSITE" id="PS00411">
    <property type="entry name" value="KINESIN_MOTOR_1"/>
    <property type="match status" value="1"/>
</dbReference>
<reference evidence="7" key="1">
    <citation type="submission" date="2021-01" db="EMBL/GenBank/DDBJ databases">
        <authorList>
            <person name="Corre E."/>
            <person name="Pelletier E."/>
            <person name="Niang G."/>
            <person name="Scheremetjew M."/>
            <person name="Finn R."/>
            <person name="Kale V."/>
            <person name="Holt S."/>
            <person name="Cochrane G."/>
            <person name="Meng A."/>
            <person name="Brown T."/>
            <person name="Cohen L."/>
        </authorList>
    </citation>
    <scope>NUCLEOTIDE SEQUENCE</scope>
    <source>
        <strain evidence="7">SM1012Den-03</strain>
    </source>
</reference>
<proteinExistence type="inferred from homology"/>
<feature type="binding site" evidence="3">
    <location>
        <begin position="477"/>
        <end position="484"/>
    </location>
    <ligand>
        <name>ATP</name>
        <dbReference type="ChEBI" id="CHEBI:30616"/>
    </ligand>
</feature>
<feature type="region of interest" description="Disordered" evidence="5">
    <location>
        <begin position="1"/>
        <end position="53"/>
    </location>
</feature>
<dbReference type="GO" id="GO:0008017">
    <property type="term" value="F:microtubule binding"/>
    <property type="evidence" value="ECO:0007669"/>
    <property type="project" value="InterPro"/>
</dbReference>
<dbReference type="GO" id="GO:0007019">
    <property type="term" value="P:microtubule depolymerization"/>
    <property type="evidence" value="ECO:0007669"/>
    <property type="project" value="TreeGrafter"/>
</dbReference>
<dbReference type="InterPro" id="IPR027417">
    <property type="entry name" value="P-loop_NTPase"/>
</dbReference>
<dbReference type="InterPro" id="IPR019821">
    <property type="entry name" value="Kinesin_motor_CS"/>
</dbReference>
<dbReference type="PRINTS" id="PR00380">
    <property type="entry name" value="KINESINHEAVY"/>
</dbReference>
<feature type="domain" description="Kinesin motor" evidence="6">
    <location>
        <begin position="381"/>
        <end position="712"/>
    </location>
</feature>
<dbReference type="InterPro" id="IPR036961">
    <property type="entry name" value="Kinesin_motor_dom_sf"/>
</dbReference>
<evidence type="ECO:0000256" key="1">
    <source>
        <dbReference type="ARBA" id="ARBA00022741"/>
    </source>
</evidence>
<dbReference type="SMART" id="SM00129">
    <property type="entry name" value="KISc"/>
    <property type="match status" value="1"/>
</dbReference>
<gene>
    <name evidence="7" type="ORF">SMAR0320_LOCUS2987</name>
</gene>
<dbReference type="GO" id="GO:0005524">
    <property type="term" value="F:ATP binding"/>
    <property type="evidence" value="ECO:0007669"/>
    <property type="project" value="UniProtKB-UniRule"/>
</dbReference>
<dbReference type="AlphaFoldDB" id="A0A7S2P5T0"/>
<sequence>MMQTTSSRRIVQSKSSSESSSSSSSPKVAYNKENNGSDSESFPQGVYPNDGTRKIVRVKASASNVTKKVMSASELLAKQGWSSKQQFAAPTNDETATLSSYDMKYSSISPPEQRCPSARTITNQCFTTLDESVDEASLSSESFRIKEEMNNVYESSPMAPSYIKSPSKNSSMDEVDSVYENSPIPSTYMNSPSKMSSAEEVNSVYENSPIQSKKMPDKQQQPVVPKKRMDASVWLKKSQPKARSAKTSGVSSSTIKAYGASTNRSLSSADASFKTKGRGGNNSNKPSRRSSLSTPKNNRAGKVQPMALAVQREKQQRHKVNAEADSNETRTCLDKRTARLRYGKDFKADVLQHRQQHPRLNNGTNHSDKAGSQIHDRSLNGVSIVVRKRPIFDFEQSRGDYDVVSIDNSSSTMDTCIIDNCVMHADMKTKLVKPLFFPAQAAFDEHCSNDDIYKNIAEPLVNNTVKEGVVATLLLYGQTGCGKSYTMSGIEERTAKGIFQAIASLRASNDDGTNNDDAGQVTLQFVELSGNKEIKDLLCAKSKEVVKLLDDEDGICRLLNAKSIDITSPEHLLQKIAEGKSRRATEATDKNGVSSRSHACCQIRIKESKGVLTLIDLAGSERRGDSLYHSQERQKESAEINASLFALKECVRARASNSSRVPFRNHNLTRILRESFEKDGARLCVIAAVSPNVTDTEHSVETLRFATAIVGTDSQIREGETRTVVPAMKTFESRNILSPKQWDNAHLKRFLAHKKMDRVKLTDKHDGKVLMKMSVQQMRSQLFDDKDSELAKRLFDILRLENDKIAKIQRADRIKLSKARKGQS</sequence>